<dbReference type="FunFam" id="2.40.100.10:FF:000022">
    <property type="entry name" value="Peptidyl-prolyl cis-trans isomerase CYP95"/>
    <property type="match status" value="1"/>
</dbReference>
<dbReference type="GeneID" id="88172698"/>
<feature type="repeat" description="TPR" evidence="7">
    <location>
        <begin position="302"/>
        <end position="335"/>
    </location>
</feature>
<dbReference type="InterPro" id="IPR011990">
    <property type="entry name" value="TPR-like_helical_dom_sf"/>
</dbReference>
<dbReference type="GO" id="GO:0006457">
    <property type="term" value="P:protein folding"/>
    <property type="evidence" value="ECO:0007669"/>
    <property type="project" value="InterPro"/>
</dbReference>
<keyword evidence="7" id="KW-0802">TPR repeat</keyword>
<evidence type="ECO:0000256" key="2">
    <source>
        <dbReference type="ARBA" id="ARBA00013194"/>
    </source>
</evidence>
<evidence type="ECO:0000256" key="1">
    <source>
        <dbReference type="ARBA" id="ARBA00000971"/>
    </source>
</evidence>
<dbReference type="PRINTS" id="PR00153">
    <property type="entry name" value="CSAPPISMRASE"/>
</dbReference>
<evidence type="ECO:0000259" key="8">
    <source>
        <dbReference type="PROSITE" id="PS50072"/>
    </source>
</evidence>
<dbReference type="Pfam" id="PF00160">
    <property type="entry name" value="Pro_isomerase"/>
    <property type="match status" value="1"/>
</dbReference>
<keyword evidence="3" id="KW-0697">Rotamase</keyword>
<dbReference type="Gene3D" id="1.25.40.10">
    <property type="entry name" value="Tetratricopeptide repeat domain"/>
    <property type="match status" value="1"/>
</dbReference>
<feature type="domain" description="PPIase cyclophilin-type" evidence="8">
    <location>
        <begin position="5"/>
        <end position="170"/>
    </location>
</feature>
<accession>A0AAX4H6Z8</accession>
<reference evidence="9 10" key="1">
    <citation type="submission" date="2023-10" db="EMBL/GenBank/DDBJ databases">
        <title>Draft Genome Sequence of Candida saopaulonensis from a very Premature Infant with Sepsis.</title>
        <authorList>
            <person name="Ning Y."/>
            <person name="Dai R."/>
            <person name="Xiao M."/>
            <person name="Xu Y."/>
            <person name="Yan Q."/>
            <person name="Zhang L."/>
        </authorList>
    </citation>
    <scope>NUCLEOTIDE SEQUENCE [LARGE SCALE GENOMIC DNA]</scope>
    <source>
        <strain evidence="9 10">19XY460</strain>
    </source>
</reference>
<evidence type="ECO:0000256" key="4">
    <source>
        <dbReference type="ARBA" id="ARBA00023235"/>
    </source>
</evidence>
<name>A0AAX4H6Z8_9ASCO</name>
<dbReference type="InterPro" id="IPR019734">
    <property type="entry name" value="TPR_rpt"/>
</dbReference>
<dbReference type="SUPFAM" id="SSF48452">
    <property type="entry name" value="TPR-like"/>
    <property type="match status" value="1"/>
</dbReference>
<dbReference type="KEGG" id="asau:88172698"/>
<dbReference type="InterPro" id="IPR020892">
    <property type="entry name" value="Cyclophilin-type_PPIase_CS"/>
</dbReference>
<dbReference type="InterPro" id="IPR029000">
    <property type="entry name" value="Cyclophilin-like_dom_sf"/>
</dbReference>
<keyword evidence="4" id="KW-0413">Isomerase</keyword>
<evidence type="ECO:0000256" key="7">
    <source>
        <dbReference type="PROSITE-ProRule" id="PRU00339"/>
    </source>
</evidence>
<dbReference type="GO" id="GO:0005737">
    <property type="term" value="C:cytoplasm"/>
    <property type="evidence" value="ECO:0007669"/>
    <property type="project" value="TreeGrafter"/>
</dbReference>
<gene>
    <name evidence="9" type="ORF">PUMCH_001633</name>
</gene>
<protein>
    <recommendedName>
        <fullName evidence="5">Peptidyl-prolyl cis-trans isomerase D</fullName>
        <ecNumber evidence="2">5.2.1.8</ecNumber>
    </recommendedName>
    <alternativeName>
        <fullName evidence="6">Rotamase D</fullName>
    </alternativeName>
</protein>
<dbReference type="InterPro" id="IPR002130">
    <property type="entry name" value="Cyclophilin-type_PPIase_dom"/>
</dbReference>
<dbReference type="PROSITE" id="PS50072">
    <property type="entry name" value="CSA_PPIASE_2"/>
    <property type="match status" value="1"/>
</dbReference>
<dbReference type="EMBL" id="CP138895">
    <property type="protein sequence ID" value="WPK24362.1"/>
    <property type="molecule type" value="Genomic_DNA"/>
</dbReference>
<proteinExistence type="predicted"/>
<dbReference type="CDD" id="cd01926">
    <property type="entry name" value="cyclophilin_ABH_like"/>
    <property type="match status" value="1"/>
</dbReference>
<evidence type="ECO:0000256" key="6">
    <source>
        <dbReference type="ARBA" id="ARBA00076602"/>
    </source>
</evidence>
<dbReference type="PROSITE" id="PS50005">
    <property type="entry name" value="TPR"/>
    <property type="match status" value="1"/>
</dbReference>
<evidence type="ECO:0000313" key="10">
    <source>
        <dbReference type="Proteomes" id="UP001338582"/>
    </source>
</evidence>
<dbReference type="PROSITE" id="PS00170">
    <property type="entry name" value="CSA_PPIASE_1"/>
    <property type="match status" value="1"/>
</dbReference>
<evidence type="ECO:0000256" key="3">
    <source>
        <dbReference type="ARBA" id="ARBA00023110"/>
    </source>
</evidence>
<dbReference type="SUPFAM" id="SSF50891">
    <property type="entry name" value="Cyclophilin-like"/>
    <property type="match status" value="1"/>
</dbReference>
<dbReference type="Gene3D" id="2.40.100.10">
    <property type="entry name" value="Cyclophilin-like"/>
    <property type="match status" value="1"/>
</dbReference>
<dbReference type="AlphaFoldDB" id="A0AAX4H6Z8"/>
<dbReference type="PANTHER" id="PTHR11071:SF561">
    <property type="entry name" value="PEPTIDYL-PROLYL CIS-TRANS ISOMERASE D-RELATED"/>
    <property type="match status" value="1"/>
</dbReference>
<organism evidence="9 10">
    <name type="scientific">Australozyma saopauloensis</name>
    <dbReference type="NCBI Taxonomy" id="291208"/>
    <lineage>
        <taxon>Eukaryota</taxon>
        <taxon>Fungi</taxon>
        <taxon>Dikarya</taxon>
        <taxon>Ascomycota</taxon>
        <taxon>Saccharomycotina</taxon>
        <taxon>Pichiomycetes</taxon>
        <taxon>Metschnikowiaceae</taxon>
        <taxon>Australozyma</taxon>
    </lineage>
</organism>
<sequence length="365" mass="40030">MTKTYFDLSCAGKPKGRIVFQLFDDVVPRTADNFRALCTGEKGTSEKSGKPLTYKGSLFHRVIKGFMCQGGDFTHGSGIGGESIYGEKFEDENFKLTHDKPFLLSMANAGPNTNGSQFFITTVPTPHLNGKHVVFGEVIQGKGLVRELERCEKGESDRPVDDWVIADCGQLPDDYVPEAHVVADDGTGDIYEAVLEDDEKVDLSKPETVFEAVNFLKDLGTKLLKESKLEKSLEKYSKAAGFMRDVPDSVLSESQTDEKAKLCISLDLNAALVALKLKEPKKALAAVESVLSNTHADEKQQAKAWYRKGSAFLLTKNEDSALEAFNAALILSPNDAAVLKGIKDAKTQAQTRKSQQKKAMSKFFS</sequence>
<comment type="catalytic activity">
    <reaction evidence="1">
        <text>[protein]-peptidylproline (omega=180) = [protein]-peptidylproline (omega=0)</text>
        <dbReference type="Rhea" id="RHEA:16237"/>
        <dbReference type="Rhea" id="RHEA-COMP:10747"/>
        <dbReference type="Rhea" id="RHEA-COMP:10748"/>
        <dbReference type="ChEBI" id="CHEBI:83833"/>
        <dbReference type="ChEBI" id="CHEBI:83834"/>
        <dbReference type="EC" id="5.2.1.8"/>
    </reaction>
</comment>
<evidence type="ECO:0000313" key="9">
    <source>
        <dbReference type="EMBL" id="WPK24362.1"/>
    </source>
</evidence>
<dbReference type="Proteomes" id="UP001338582">
    <property type="component" value="Chromosome 2"/>
</dbReference>
<dbReference type="GO" id="GO:0003755">
    <property type="term" value="F:peptidyl-prolyl cis-trans isomerase activity"/>
    <property type="evidence" value="ECO:0007669"/>
    <property type="project" value="UniProtKB-KW"/>
</dbReference>
<dbReference type="EC" id="5.2.1.8" evidence="2"/>
<dbReference type="PANTHER" id="PTHR11071">
    <property type="entry name" value="PEPTIDYL-PROLYL CIS-TRANS ISOMERASE"/>
    <property type="match status" value="1"/>
</dbReference>
<dbReference type="RefSeq" id="XP_062876745.1">
    <property type="nucleotide sequence ID" value="XM_063020675.1"/>
</dbReference>
<keyword evidence="10" id="KW-1185">Reference proteome</keyword>
<dbReference type="SMART" id="SM00028">
    <property type="entry name" value="TPR"/>
    <property type="match status" value="2"/>
</dbReference>
<dbReference type="GO" id="GO:0016018">
    <property type="term" value="F:cyclosporin A binding"/>
    <property type="evidence" value="ECO:0007669"/>
    <property type="project" value="TreeGrafter"/>
</dbReference>
<evidence type="ECO:0000256" key="5">
    <source>
        <dbReference type="ARBA" id="ARBA00074451"/>
    </source>
</evidence>